<proteinExistence type="predicted"/>
<protein>
    <recommendedName>
        <fullName evidence="1">Protein NDNF C-terminal domain-containing protein</fullName>
    </recommendedName>
</protein>
<evidence type="ECO:0000313" key="3">
    <source>
        <dbReference type="Proteomes" id="UP001162162"/>
    </source>
</evidence>
<sequence length="67" mass="7730">MNSTQNDIPRSLLQERNKKGQVITEKINYLKPGKSYIIQVIVIKKPKGKALSYDLLQVHTTRSCHKH</sequence>
<keyword evidence="3" id="KW-1185">Reference proteome</keyword>
<evidence type="ECO:0000259" key="1">
    <source>
        <dbReference type="Pfam" id="PF19433"/>
    </source>
</evidence>
<evidence type="ECO:0000313" key="2">
    <source>
        <dbReference type="EMBL" id="KAJ8948657.1"/>
    </source>
</evidence>
<comment type="caution">
    <text evidence="2">The sequence shown here is derived from an EMBL/GenBank/DDBJ whole genome shotgun (WGS) entry which is preliminary data.</text>
</comment>
<dbReference type="EMBL" id="JAPWTK010000133">
    <property type="protein sequence ID" value="KAJ8948657.1"/>
    <property type="molecule type" value="Genomic_DNA"/>
</dbReference>
<dbReference type="AlphaFoldDB" id="A0AAV8YD65"/>
<gene>
    <name evidence="2" type="ORF">NQ318_022725</name>
</gene>
<dbReference type="Pfam" id="PF19433">
    <property type="entry name" value="NDNF_C"/>
    <property type="match status" value="1"/>
</dbReference>
<accession>A0AAV8YD65</accession>
<name>A0AAV8YD65_9CUCU</name>
<dbReference type="Proteomes" id="UP001162162">
    <property type="component" value="Unassembled WGS sequence"/>
</dbReference>
<feature type="domain" description="Protein NDNF C-terminal" evidence="1">
    <location>
        <begin position="13"/>
        <end position="64"/>
    </location>
</feature>
<organism evidence="2 3">
    <name type="scientific">Aromia moschata</name>
    <dbReference type="NCBI Taxonomy" id="1265417"/>
    <lineage>
        <taxon>Eukaryota</taxon>
        <taxon>Metazoa</taxon>
        <taxon>Ecdysozoa</taxon>
        <taxon>Arthropoda</taxon>
        <taxon>Hexapoda</taxon>
        <taxon>Insecta</taxon>
        <taxon>Pterygota</taxon>
        <taxon>Neoptera</taxon>
        <taxon>Endopterygota</taxon>
        <taxon>Coleoptera</taxon>
        <taxon>Polyphaga</taxon>
        <taxon>Cucujiformia</taxon>
        <taxon>Chrysomeloidea</taxon>
        <taxon>Cerambycidae</taxon>
        <taxon>Cerambycinae</taxon>
        <taxon>Callichromatini</taxon>
        <taxon>Aromia</taxon>
    </lineage>
</organism>
<reference evidence="2" key="1">
    <citation type="journal article" date="2023" name="Insect Mol. Biol.">
        <title>Genome sequencing provides insights into the evolution of gene families encoding plant cell wall-degrading enzymes in longhorned beetles.</title>
        <authorList>
            <person name="Shin N.R."/>
            <person name="Okamura Y."/>
            <person name="Kirsch R."/>
            <person name="Pauchet Y."/>
        </authorList>
    </citation>
    <scope>NUCLEOTIDE SEQUENCE</scope>
    <source>
        <strain evidence="2">AMC_N1</strain>
    </source>
</reference>
<dbReference type="InterPro" id="IPR045805">
    <property type="entry name" value="NDNF_C"/>
</dbReference>